<gene>
    <name evidence="7" type="ORF">CAP51_15975</name>
</gene>
<dbReference type="PANTHER" id="PTHR34296">
    <property type="entry name" value="TRANSCRIPTIONAL ACTIVATOR PROTEIN MED"/>
    <property type="match status" value="1"/>
</dbReference>
<dbReference type="OrthoDB" id="9784230at2"/>
<evidence type="ECO:0000313" key="7">
    <source>
        <dbReference type="EMBL" id="OUY05820.1"/>
    </source>
</evidence>
<keyword evidence="8" id="KW-1185">Reference proteome</keyword>
<evidence type="ECO:0000313" key="8">
    <source>
        <dbReference type="Proteomes" id="UP000196536"/>
    </source>
</evidence>
<evidence type="ECO:0000256" key="2">
    <source>
        <dbReference type="ARBA" id="ARBA00022475"/>
    </source>
</evidence>
<evidence type="ECO:0000259" key="6">
    <source>
        <dbReference type="Pfam" id="PF02608"/>
    </source>
</evidence>
<evidence type="ECO:0000256" key="3">
    <source>
        <dbReference type="ARBA" id="ARBA00022729"/>
    </source>
</evidence>
<dbReference type="Proteomes" id="UP000196536">
    <property type="component" value="Unassembled WGS sequence"/>
</dbReference>
<dbReference type="Gene3D" id="3.40.50.2300">
    <property type="match status" value="2"/>
</dbReference>
<protein>
    <submittedName>
        <fullName evidence="7">BMP family ABC transporter substrate-binding protein</fullName>
    </submittedName>
</protein>
<dbReference type="AlphaFoldDB" id="A0A1Z9YUC8"/>
<evidence type="ECO:0000256" key="1">
    <source>
        <dbReference type="ARBA" id="ARBA00004236"/>
    </source>
</evidence>
<keyword evidence="4" id="KW-0472">Membrane</keyword>
<dbReference type="InterPro" id="IPR050957">
    <property type="entry name" value="BMP_lipoprotein"/>
</dbReference>
<comment type="caution">
    <text evidence="7">The sequence shown here is derived from an EMBL/GenBank/DDBJ whole genome shotgun (WGS) entry which is preliminary data.</text>
</comment>
<comment type="subcellular location">
    <subcellularLocation>
        <location evidence="1">Cell membrane</location>
    </subcellularLocation>
</comment>
<keyword evidence="5" id="KW-0449">Lipoprotein</keyword>
<proteinExistence type="predicted"/>
<accession>A0A1Z9YUC8</accession>
<dbReference type="Pfam" id="PF02608">
    <property type="entry name" value="Bmp"/>
    <property type="match status" value="1"/>
</dbReference>
<dbReference type="CDD" id="cd06304">
    <property type="entry name" value="PBP1_BmpA_Med_PnrA-like"/>
    <property type="match status" value="1"/>
</dbReference>
<dbReference type="PANTHER" id="PTHR34296:SF2">
    <property type="entry name" value="ABC TRANSPORTER GUANOSINE-BINDING PROTEIN NUPN"/>
    <property type="match status" value="1"/>
</dbReference>
<dbReference type="InterPro" id="IPR003760">
    <property type="entry name" value="PnrA-like"/>
</dbReference>
<reference evidence="7 8" key="1">
    <citation type="submission" date="2017-05" db="EMBL/GenBank/DDBJ databases">
        <title>Acinetobacter populi ANC 5415 (= PBJ7), whole genome shotgun sequencing project.</title>
        <authorList>
            <person name="Nemec A."/>
            <person name="Radolfova-Krizova L."/>
        </authorList>
    </citation>
    <scope>NUCLEOTIDE SEQUENCE [LARGE SCALE GENOMIC DNA]</scope>
    <source>
        <strain evidence="7 8">PBJ7</strain>
    </source>
</reference>
<dbReference type="GO" id="GO:0005886">
    <property type="term" value="C:plasma membrane"/>
    <property type="evidence" value="ECO:0007669"/>
    <property type="project" value="UniProtKB-SubCell"/>
</dbReference>
<organism evidence="7 8">
    <name type="scientific">Acinetobacter populi</name>
    <dbReference type="NCBI Taxonomy" id="1582270"/>
    <lineage>
        <taxon>Bacteria</taxon>
        <taxon>Pseudomonadati</taxon>
        <taxon>Pseudomonadota</taxon>
        <taxon>Gammaproteobacteria</taxon>
        <taxon>Moraxellales</taxon>
        <taxon>Moraxellaceae</taxon>
        <taxon>Acinetobacter</taxon>
    </lineage>
</organism>
<evidence type="ECO:0000256" key="4">
    <source>
        <dbReference type="ARBA" id="ARBA00023136"/>
    </source>
</evidence>
<dbReference type="EMBL" id="NEXX01000007">
    <property type="protein sequence ID" value="OUY05820.1"/>
    <property type="molecule type" value="Genomic_DNA"/>
</dbReference>
<evidence type="ECO:0000256" key="5">
    <source>
        <dbReference type="ARBA" id="ARBA00023288"/>
    </source>
</evidence>
<keyword evidence="2" id="KW-1003">Cell membrane</keyword>
<keyword evidence="3" id="KW-0732">Signal</keyword>
<name>A0A1Z9YUC8_9GAMM</name>
<feature type="domain" description="ABC transporter substrate-binding protein PnrA-like" evidence="6">
    <location>
        <begin position="42"/>
        <end position="297"/>
    </location>
</feature>
<sequence length="336" mass="35656">MASMMICTTTAGLLTGCDSKKEATTANSGTDTAATAPSDDMSVGILIPGSKTDKGWMESGYQGITDAQKEFGNKLKTQIIENINYADMDQAITTLASKNEMVIGVGGQTQASMFKVAKKFPQVKFVVIGGNQEPNMPANVAGYDVKQSEIFFVAGAAAAMLSKTGTISYVGGMEIPAIVNAGTEYANGAHYINPQIKVITNYTGDFEDVTKAHEATLAAIAQGADIHSYIVNLGTKGIEQAAKEKGTHIIGGYTDRCDDKNPLYLAYSTTGVGYQVEYAIEQLDKGTWQAGYKPFGLAMGPKSSGFRICNGTAEMNQKIEQIEKDLVDGKIKVAEG</sequence>